<evidence type="ECO:0000313" key="6">
    <source>
        <dbReference type="EMBL" id="SMO48112.1"/>
    </source>
</evidence>
<dbReference type="PANTHER" id="PTHR30627:SF1">
    <property type="entry name" value="PEPTIDOGLYCAN D,D-TRANSPEPTIDASE FTSI"/>
    <property type="match status" value="1"/>
</dbReference>
<dbReference type="GO" id="GO:0008658">
    <property type="term" value="F:penicillin binding"/>
    <property type="evidence" value="ECO:0007669"/>
    <property type="project" value="InterPro"/>
</dbReference>
<sequence>MNVSIPGSLVRKRLFIALSIGLLLFAGLLVRLGYVQLIQGTWLNEKARELWTRDIPFEGKRGRILDRNGDVLAYNISSPTVLAIPAQIKDPAQTARELARILLAPEEKIYRQITKKELIVRMNPYGRKISENRAKSIQELRLPGIVVAEDNKRHYPEGSLAAHILGFAGIDNQGLAGLELIYDEKLRGTRGRVSFEANAKGEKLPESHEQFFAPKDGLDMVLTLDKNIQTIMEREMDQAMAQYDPENVLAIAMNPKTGEILGMASRPTFRPDNFQNVDPEVYNRNLPIWRTYEPGSTFKIITLAAALEENQVNLKDHFYDPGFIKVSGAKLRCWKGGGHGSQTFLEVVQNSCNPGFVALGQNLGKEKLFSYIKEFGFGEKTGIDLNGEARGILFKPERVGPVELATTSFGQGVSVTPIQQVAAVAAAINGGKLMKPYIQKAWQDPDSNKVLKKTKPEVKRQVISEKTSKQIRQALESVVAKGTGRKAFIDGYRVGGKTGTAQKVGANGRYLKNNHIVSFIGAAPMDDPRLVVYVAVDNPNGIQFGGVVAAPIVRNILYDSLRYLKVDKREKQISPKQTPMTTPMVKVPNLVGEQINDIRMSLYDTPLDVSGKGNVVINQAPKPGERVKKGTPIRIYLGDKKQKGD</sequence>
<keyword evidence="4" id="KW-1133">Transmembrane helix</keyword>
<dbReference type="InterPro" id="IPR011927">
    <property type="entry name" value="SpoVD_pbp"/>
</dbReference>
<dbReference type="Pfam" id="PF03793">
    <property type="entry name" value="PASTA"/>
    <property type="match status" value="1"/>
</dbReference>
<dbReference type="CDD" id="cd06573">
    <property type="entry name" value="PASTA"/>
    <property type="match status" value="1"/>
</dbReference>
<dbReference type="SUPFAM" id="SSF56519">
    <property type="entry name" value="Penicillin binding protein dimerisation domain"/>
    <property type="match status" value="1"/>
</dbReference>
<dbReference type="OrthoDB" id="9804124at2"/>
<dbReference type="SUPFAM" id="SSF56601">
    <property type="entry name" value="beta-lactamase/transpeptidase-like"/>
    <property type="match status" value="1"/>
</dbReference>
<feature type="transmembrane region" description="Helical" evidence="4">
    <location>
        <begin position="14"/>
        <end position="34"/>
    </location>
</feature>
<protein>
    <submittedName>
        <fullName evidence="6">Stage V sporulation protein D (Sporulation-specific penicillin-binding protein)</fullName>
    </submittedName>
</protein>
<dbReference type="GO" id="GO:0071555">
    <property type="term" value="P:cell wall organization"/>
    <property type="evidence" value="ECO:0007669"/>
    <property type="project" value="TreeGrafter"/>
</dbReference>
<dbReference type="PANTHER" id="PTHR30627">
    <property type="entry name" value="PEPTIDOGLYCAN D,D-TRANSPEPTIDASE"/>
    <property type="match status" value="1"/>
</dbReference>
<dbReference type="AlphaFoldDB" id="A0A521BLZ5"/>
<dbReference type="NCBIfam" id="TIGR02214">
    <property type="entry name" value="spoVD_pbp"/>
    <property type="match status" value="1"/>
</dbReference>
<dbReference type="Gene3D" id="3.40.710.10">
    <property type="entry name" value="DD-peptidase/beta-lactamase superfamily"/>
    <property type="match status" value="1"/>
</dbReference>
<keyword evidence="4" id="KW-0812">Transmembrane</keyword>
<dbReference type="Pfam" id="PF00905">
    <property type="entry name" value="Transpeptidase"/>
    <property type="match status" value="1"/>
</dbReference>
<evidence type="ECO:0000259" key="5">
    <source>
        <dbReference type="PROSITE" id="PS51178"/>
    </source>
</evidence>
<dbReference type="SMART" id="SM00740">
    <property type="entry name" value="PASTA"/>
    <property type="match status" value="1"/>
</dbReference>
<feature type="domain" description="PASTA" evidence="5">
    <location>
        <begin position="581"/>
        <end position="639"/>
    </location>
</feature>
<evidence type="ECO:0000313" key="7">
    <source>
        <dbReference type="Proteomes" id="UP000315636"/>
    </source>
</evidence>
<dbReference type="Gene3D" id="3.30.450.330">
    <property type="match status" value="1"/>
</dbReference>
<evidence type="ECO:0000256" key="4">
    <source>
        <dbReference type="SAM" id="Phobius"/>
    </source>
</evidence>
<dbReference type="InterPro" id="IPR012338">
    <property type="entry name" value="Beta-lactam/transpept-like"/>
</dbReference>
<dbReference type="SUPFAM" id="SSF54184">
    <property type="entry name" value="Penicillin-binding protein 2x (pbp-2x), c-terminal domain"/>
    <property type="match status" value="1"/>
</dbReference>
<evidence type="ECO:0000256" key="1">
    <source>
        <dbReference type="ARBA" id="ARBA00004370"/>
    </source>
</evidence>
<evidence type="ECO:0000256" key="2">
    <source>
        <dbReference type="ARBA" id="ARBA00007171"/>
    </source>
</evidence>
<dbReference type="GO" id="GO:0005886">
    <property type="term" value="C:plasma membrane"/>
    <property type="evidence" value="ECO:0007669"/>
    <property type="project" value="TreeGrafter"/>
</dbReference>
<keyword evidence="7" id="KW-1185">Reference proteome</keyword>
<proteinExistence type="inferred from homology"/>
<reference evidence="6 7" key="1">
    <citation type="submission" date="2017-05" db="EMBL/GenBank/DDBJ databases">
        <authorList>
            <person name="Varghese N."/>
            <person name="Submissions S."/>
        </authorList>
    </citation>
    <scope>NUCLEOTIDE SEQUENCE [LARGE SCALE GENOMIC DNA]</scope>
    <source>
        <strain evidence="6 7">DSM 45474</strain>
    </source>
</reference>
<dbReference type="PROSITE" id="PS51178">
    <property type="entry name" value="PASTA"/>
    <property type="match status" value="1"/>
</dbReference>
<comment type="subcellular location">
    <subcellularLocation>
        <location evidence="1">Membrane</location>
    </subcellularLocation>
</comment>
<evidence type="ECO:0000256" key="3">
    <source>
        <dbReference type="ARBA" id="ARBA00023136"/>
    </source>
</evidence>
<keyword evidence="3 4" id="KW-0472">Membrane</keyword>
<comment type="similarity">
    <text evidence="2">Belongs to the transpeptidase family.</text>
</comment>
<dbReference type="EMBL" id="FXTI01000002">
    <property type="protein sequence ID" value="SMO48112.1"/>
    <property type="molecule type" value="Genomic_DNA"/>
</dbReference>
<gene>
    <name evidence="6" type="ORF">SAMN06264849_102198</name>
</gene>
<dbReference type="InterPro" id="IPR005543">
    <property type="entry name" value="PASTA_dom"/>
</dbReference>
<dbReference type="InterPro" id="IPR001460">
    <property type="entry name" value="PCN-bd_Tpept"/>
</dbReference>
<dbReference type="InterPro" id="IPR005311">
    <property type="entry name" value="PBP_dimer"/>
</dbReference>
<dbReference type="Pfam" id="PF03717">
    <property type="entry name" value="PBP_dimer"/>
    <property type="match status" value="1"/>
</dbReference>
<dbReference type="Gene3D" id="3.90.1310.10">
    <property type="entry name" value="Penicillin-binding protein 2a (Domain 2)"/>
    <property type="match status" value="1"/>
</dbReference>
<dbReference type="InterPro" id="IPR036138">
    <property type="entry name" value="PBP_dimer_sf"/>
</dbReference>
<dbReference type="Proteomes" id="UP000315636">
    <property type="component" value="Unassembled WGS sequence"/>
</dbReference>
<dbReference type="InterPro" id="IPR050515">
    <property type="entry name" value="Beta-lactam/transpept"/>
</dbReference>
<organism evidence="6 7">
    <name type="scientific">Melghirimyces algeriensis</name>
    <dbReference type="NCBI Taxonomy" id="910412"/>
    <lineage>
        <taxon>Bacteria</taxon>
        <taxon>Bacillati</taxon>
        <taxon>Bacillota</taxon>
        <taxon>Bacilli</taxon>
        <taxon>Bacillales</taxon>
        <taxon>Thermoactinomycetaceae</taxon>
        <taxon>Melghirimyces</taxon>
    </lineage>
</organism>
<name>A0A521BLZ5_9BACL</name>
<accession>A0A521BLZ5</accession>